<dbReference type="FunFam" id="2.40.10.10:FF:000068">
    <property type="entry name" value="transmembrane protease serine 2"/>
    <property type="match status" value="1"/>
</dbReference>
<name>A0A7R9EAB7_9NEOP</name>
<dbReference type="GO" id="GO:0005576">
    <property type="term" value="C:extracellular region"/>
    <property type="evidence" value="ECO:0007669"/>
    <property type="project" value="UniProtKB-SubCell"/>
</dbReference>
<evidence type="ECO:0000256" key="7">
    <source>
        <dbReference type="SAM" id="MobiDB-lite"/>
    </source>
</evidence>
<dbReference type="PROSITE" id="PS00134">
    <property type="entry name" value="TRYPSIN_HIS"/>
    <property type="match status" value="1"/>
</dbReference>
<evidence type="ECO:0000256" key="2">
    <source>
        <dbReference type="ARBA" id="ARBA00022525"/>
    </source>
</evidence>
<dbReference type="PANTHER" id="PTHR24256">
    <property type="entry name" value="TRYPTASE-RELATED"/>
    <property type="match status" value="1"/>
</dbReference>
<dbReference type="InterPro" id="IPR041515">
    <property type="entry name" value="PPAF-2-like_Clip"/>
</dbReference>
<dbReference type="GO" id="GO:0006508">
    <property type="term" value="P:proteolysis"/>
    <property type="evidence" value="ECO:0007669"/>
    <property type="project" value="InterPro"/>
</dbReference>
<evidence type="ECO:0000256" key="4">
    <source>
        <dbReference type="ARBA" id="ARBA00023157"/>
    </source>
</evidence>
<comment type="similarity">
    <text evidence="6">Belongs to the peptidase S1 family. CLIP subfamily.</text>
</comment>
<evidence type="ECO:0000256" key="6">
    <source>
        <dbReference type="ARBA" id="ARBA00024195"/>
    </source>
</evidence>
<protein>
    <recommendedName>
        <fullName evidence="8">Peptidase S1 domain-containing protein</fullName>
    </recommendedName>
</protein>
<proteinExistence type="inferred from homology"/>
<evidence type="ECO:0000259" key="8">
    <source>
        <dbReference type="PROSITE" id="PS50240"/>
    </source>
</evidence>
<gene>
    <name evidence="9" type="ORF">TMSB3V08_LOCUS7132</name>
</gene>
<dbReference type="Pfam" id="PF00089">
    <property type="entry name" value="Trypsin"/>
    <property type="match status" value="2"/>
</dbReference>
<dbReference type="FunFam" id="2.40.10.10:FF:000054">
    <property type="entry name" value="Complement C1r subcomponent"/>
    <property type="match status" value="1"/>
</dbReference>
<dbReference type="SUPFAM" id="SSF50494">
    <property type="entry name" value="Trypsin-like serine proteases"/>
    <property type="match status" value="2"/>
</dbReference>
<evidence type="ECO:0000256" key="3">
    <source>
        <dbReference type="ARBA" id="ARBA00022729"/>
    </source>
</evidence>
<comment type="subcellular location">
    <subcellularLocation>
        <location evidence="1">Secreted</location>
    </subcellularLocation>
</comment>
<dbReference type="InterPro" id="IPR043504">
    <property type="entry name" value="Peptidase_S1_PA_chymotrypsin"/>
</dbReference>
<feature type="region of interest" description="Disordered" evidence="7">
    <location>
        <begin position="304"/>
        <end position="330"/>
    </location>
</feature>
<keyword evidence="2" id="KW-0964">Secreted</keyword>
<organism evidence="9">
    <name type="scientific">Timema monikensis</name>
    <dbReference type="NCBI Taxonomy" id="170555"/>
    <lineage>
        <taxon>Eukaryota</taxon>
        <taxon>Metazoa</taxon>
        <taxon>Ecdysozoa</taxon>
        <taxon>Arthropoda</taxon>
        <taxon>Hexapoda</taxon>
        <taxon>Insecta</taxon>
        <taxon>Pterygota</taxon>
        <taxon>Neoptera</taxon>
        <taxon>Polyneoptera</taxon>
        <taxon>Phasmatodea</taxon>
        <taxon>Timematodea</taxon>
        <taxon>Timematoidea</taxon>
        <taxon>Timematidae</taxon>
        <taxon>Timema</taxon>
    </lineage>
</organism>
<dbReference type="AlphaFoldDB" id="A0A7R9EAB7"/>
<dbReference type="EMBL" id="OB794474">
    <property type="protein sequence ID" value="CAD7430374.1"/>
    <property type="molecule type" value="Genomic_DNA"/>
</dbReference>
<dbReference type="InterPro" id="IPR009003">
    <property type="entry name" value="Peptidase_S1_PA"/>
</dbReference>
<sequence>MAHSILRSEMFHVVCMTVLYAKLVLSKNEVNFELRRHINEYSQFGEEPPFAKELVKGEDNKQHRKSNAQSAPNAPESIHSYPSKGVTSKKYLGFSKPQGGFQIITDTEDKPERYNQAYLNSLQFKLIRNKRETFVSPLIVGPLPPGFRSRVTGGDEPFTDQRGGLLLNRPPANNRPIRQNFEREPTRSGLLNEAGRFQPYFSGNQQFSNQPPRQFFENTQENYWNQQVRDPYFQPNYDNRREEVYRPGVEQTFQGVPWNKQTTNQQVTGQGQVSEGEDVQVGGQTDVRDAGSVENQVRGVDVDLAGGDKSFGEGGISETGDASVSYDEDINSVPSRPSAPLYNYQEEEECVCVDYFLCDILNKTIITTGEGLLEPRLAEDEDAILTPKRKREVKSCPGVQVCCTPPPGDTPTQTIEQRTPTVGAFETCGVQRSDPNTISPLSLRIQDVDEEETYLGEFPWMLAVLGATQERKYICGASLIHPQVALTAAHCVKDFSAGDLLVRAGEWDPRTQDEPLPHQDRAVNSIIRHPSHRADTLYHVDVALLALQEPFVKADNVGVVCLPGPEARFNLVNCVASGWGQDKLGTQKTFQTPIKKVELPIVAHDECQKKLRTTRLSPFFKLHGSFICAGGESGRDTCQVWYCLSAQAGRAAETPARYGIVYLCRRGEQQRHLSDMVLFICAGWGGQQKHLPGMVLFICAGGESSRDTCQVWYCLSTQTGRAAETPARYGIVYLCRRGEQQRHLSGMVLFIYADGEGSRNTCQVWYCLSVQAGRAAETPVRYGIVYLRRRGGQQKHLPGMVLFICAGGESSRDTCQGDGGGPLVCPLSDDTGRYVQVGVVSWGIGCGDTQVPAVYSNVARYTQWIGEQLQLMELKLQSSV</sequence>
<dbReference type="Gene3D" id="2.40.10.10">
    <property type="entry name" value="Trypsin-like serine proteases"/>
    <property type="match status" value="3"/>
</dbReference>
<accession>A0A7R9EAB7</accession>
<evidence type="ECO:0000256" key="5">
    <source>
        <dbReference type="ARBA" id="ARBA00023180"/>
    </source>
</evidence>
<evidence type="ECO:0000313" key="9">
    <source>
        <dbReference type="EMBL" id="CAD7430374.1"/>
    </source>
</evidence>
<dbReference type="InterPro" id="IPR001254">
    <property type="entry name" value="Trypsin_dom"/>
</dbReference>
<dbReference type="PROSITE" id="PS50240">
    <property type="entry name" value="TRYPSIN_DOM"/>
    <property type="match status" value="1"/>
</dbReference>
<keyword evidence="3" id="KW-0732">Signal</keyword>
<dbReference type="SMART" id="SM00020">
    <property type="entry name" value="Tryp_SPc"/>
    <property type="match status" value="1"/>
</dbReference>
<dbReference type="Pfam" id="PF18322">
    <property type="entry name" value="CLIP_1"/>
    <property type="match status" value="1"/>
</dbReference>
<dbReference type="GO" id="GO:0004252">
    <property type="term" value="F:serine-type endopeptidase activity"/>
    <property type="evidence" value="ECO:0007669"/>
    <property type="project" value="InterPro"/>
</dbReference>
<dbReference type="CDD" id="cd00190">
    <property type="entry name" value="Tryp_SPc"/>
    <property type="match status" value="1"/>
</dbReference>
<feature type="domain" description="Peptidase S1" evidence="8">
    <location>
        <begin position="421"/>
        <end position="870"/>
    </location>
</feature>
<keyword evidence="4" id="KW-1015">Disulfide bond</keyword>
<reference evidence="9" key="1">
    <citation type="submission" date="2020-11" db="EMBL/GenBank/DDBJ databases">
        <authorList>
            <person name="Tran Van P."/>
        </authorList>
    </citation>
    <scope>NUCLEOTIDE SEQUENCE</scope>
</reference>
<evidence type="ECO:0000256" key="1">
    <source>
        <dbReference type="ARBA" id="ARBA00004613"/>
    </source>
</evidence>
<dbReference type="InterPro" id="IPR051487">
    <property type="entry name" value="Ser/Thr_Proteases_Immune/Dev"/>
</dbReference>
<keyword evidence="5" id="KW-0325">Glycoprotein</keyword>
<dbReference type="InterPro" id="IPR018114">
    <property type="entry name" value="TRYPSIN_HIS"/>
</dbReference>
<feature type="region of interest" description="Disordered" evidence="7">
    <location>
        <begin position="57"/>
        <end position="82"/>
    </location>
</feature>